<dbReference type="AlphaFoldDB" id="A0AAE1CNX4"/>
<reference evidence="2" key="1">
    <citation type="journal article" date="2023" name="G3 (Bethesda)">
        <title>A reference genome for the long-term kleptoplast-retaining sea slug Elysia crispata morphotype clarki.</title>
        <authorList>
            <person name="Eastman K.E."/>
            <person name="Pendleton A.L."/>
            <person name="Shaikh M.A."/>
            <person name="Suttiyut T."/>
            <person name="Ogas R."/>
            <person name="Tomko P."/>
            <person name="Gavelis G."/>
            <person name="Widhalm J.R."/>
            <person name="Wisecaver J.H."/>
        </authorList>
    </citation>
    <scope>NUCLEOTIDE SEQUENCE</scope>
    <source>
        <strain evidence="2">ECLA1</strain>
    </source>
</reference>
<keyword evidence="1" id="KW-0732">Signal</keyword>
<proteinExistence type="predicted"/>
<evidence type="ECO:0008006" key="4">
    <source>
        <dbReference type="Google" id="ProtNLM"/>
    </source>
</evidence>
<sequence length="118" mass="12970">MRNIVAMLRMAKLMMTFARLGTLQMVMRMVLEVDGNSIVKLLTLLKPGLSGPGLLIPSLQVWSTLSMRQLNAANKHGSNHSQWDILSKIIWAGLEHGPETRAAARVRESIHAEASSPA</sequence>
<dbReference type="EMBL" id="JAWDGP010007343">
    <property type="protein sequence ID" value="KAK3724577.1"/>
    <property type="molecule type" value="Genomic_DNA"/>
</dbReference>
<feature type="chain" id="PRO_5042244636" description="Secreted protein" evidence="1">
    <location>
        <begin position="19"/>
        <end position="118"/>
    </location>
</feature>
<comment type="caution">
    <text evidence="2">The sequence shown here is derived from an EMBL/GenBank/DDBJ whole genome shotgun (WGS) entry which is preliminary data.</text>
</comment>
<organism evidence="2 3">
    <name type="scientific">Elysia crispata</name>
    <name type="common">lettuce slug</name>
    <dbReference type="NCBI Taxonomy" id="231223"/>
    <lineage>
        <taxon>Eukaryota</taxon>
        <taxon>Metazoa</taxon>
        <taxon>Spiralia</taxon>
        <taxon>Lophotrochozoa</taxon>
        <taxon>Mollusca</taxon>
        <taxon>Gastropoda</taxon>
        <taxon>Heterobranchia</taxon>
        <taxon>Euthyneura</taxon>
        <taxon>Panpulmonata</taxon>
        <taxon>Sacoglossa</taxon>
        <taxon>Placobranchoidea</taxon>
        <taxon>Plakobranchidae</taxon>
        <taxon>Elysia</taxon>
    </lineage>
</organism>
<dbReference type="Proteomes" id="UP001283361">
    <property type="component" value="Unassembled WGS sequence"/>
</dbReference>
<protein>
    <recommendedName>
        <fullName evidence="4">Secreted protein</fullName>
    </recommendedName>
</protein>
<keyword evidence="3" id="KW-1185">Reference proteome</keyword>
<evidence type="ECO:0000313" key="2">
    <source>
        <dbReference type="EMBL" id="KAK3724577.1"/>
    </source>
</evidence>
<evidence type="ECO:0000256" key="1">
    <source>
        <dbReference type="SAM" id="SignalP"/>
    </source>
</evidence>
<name>A0AAE1CNX4_9GAST</name>
<evidence type="ECO:0000313" key="3">
    <source>
        <dbReference type="Proteomes" id="UP001283361"/>
    </source>
</evidence>
<accession>A0AAE1CNX4</accession>
<feature type="signal peptide" evidence="1">
    <location>
        <begin position="1"/>
        <end position="18"/>
    </location>
</feature>
<gene>
    <name evidence="2" type="ORF">RRG08_036555</name>
</gene>